<feature type="compositionally biased region" description="Low complexity" evidence="4">
    <location>
        <begin position="31"/>
        <end position="42"/>
    </location>
</feature>
<reference evidence="7 8" key="1">
    <citation type="journal article" date="2019" name="Appl. Microbiol. Biotechnol.">
        <title>Genome sequence of Isaria javanica and comparative genome analysis insights into family S53 peptidase evolution in fungal entomopathogens.</title>
        <authorList>
            <person name="Lin R."/>
            <person name="Zhang X."/>
            <person name="Xin B."/>
            <person name="Zou M."/>
            <person name="Gao Y."/>
            <person name="Qin F."/>
            <person name="Hu Q."/>
            <person name="Xie B."/>
            <person name="Cheng X."/>
        </authorList>
    </citation>
    <scope>NUCLEOTIDE SEQUENCE [LARGE SCALE GENOMIC DNA]</scope>
    <source>
        <strain evidence="7 8">IJ1G</strain>
    </source>
</reference>
<evidence type="ECO:0000256" key="1">
    <source>
        <dbReference type="ARBA" id="ARBA00009176"/>
    </source>
</evidence>
<gene>
    <name evidence="7" type="ORF">IF1G_04054</name>
</gene>
<dbReference type="Pfam" id="PF07808">
    <property type="entry name" value="RED_N"/>
    <property type="match status" value="1"/>
</dbReference>
<name>A0A545W257_9HYPO</name>
<dbReference type="InterPro" id="IPR036452">
    <property type="entry name" value="Ribo_hydro-like"/>
</dbReference>
<feature type="compositionally biased region" description="Polar residues" evidence="4">
    <location>
        <begin position="11"/>
        <end position="21"/>
    </location>
</feature>
<dbReference type="GO" id="GO:0005829">
    <property type="term" value="C:cytosol"/>
    <property type="evidence" value="ECO:0007669"/>
    <property type="project" value="TreeGrafter"/>
</dbReference>
<evidence type="ECO:0000256" key="4">
    <source>
        <dbReference type="SAM" id="MobiDB-lite"/>
    </source>
</evidence>
<feature type="region of interest" description="Disordered" evidence="4">
    <location>
        <begin position="1"/>
        <end position="106"/>
    </location>
</feature>
<feature type="compositionally biased region" description="Basic residues" evidence="4">
    <location>
        <begin position="506"/>
        <end position="517"/>
    </location>
</feature>
<keyword evidence="2" id="KW-0378">Hydrolase</keyword>
<dbReference type="InterPro" id="IPR012916">
    <property type="entry name" value="RED_N"/>
</dbReference>
<proteinExistence type="inferred from homology"/>
<evidence type="ECO:0000259" key="5">
    <source>
        <dbReference type="Pfam" id="PF01156"/>
    </source>
</evidence>
<evidence type="ECO:0000256" key="3">
    <source>
        <dbReference type="ARBA" id="ARBA00023295"/>
    </source>
</evidence>
<dbReference type="SUPFAM" id="SSF53590">
    <property type="entry name" value="Nucleoside hydrolase"/>
    <property type="match status" value="1"/>
</dbReference>
<dbReference type="STRING" id="43265.A0A545W257"/>
<feature type="compositionally biased region" description="Acidic residues" evidence="4">
    <location>
        <begin position="431"/>
        <end position="440"/>
    </location>
</feature>
<dbReference type="GO" id="GO:0008477">
    <property type="term" value="F:purine nucleosidase activity"/>
    <property type="evidence" value="ECO:0007669"/>
    <property type="project" value="TreeGrafter"/>
</dbReference>
<organism evidence="7 8">
    <name type="scientific">Cordyceps javanica</name>
    <dbReference type="NCBI Taxonomy" id="43265"/>
    <lineage>
        <taxon>Eukaryota</taxon>
        <taxon>Fungi</taxon>
        <taxon>Dikarya</taxon>
        <taxon>Ascomycota</taxon>
        <taxon>Pezizomycotina</taxon>
        <taxon>Sordariomycetes</taxon>
        <taxon>Hypocreomycetidae</taxon>
        <taxon>Hypocreales</taxon>
        <taxon>Cordycipitaceae</taxon>
        <taxon>Cordyceps</taxon>
    </lineage>
</organism>
<dbReference type="Pfam" id="PF01156">
    <property type="entry name" value="IU_nuc_hydro"/>
    <property type="match status" value="1"/>
</dbReference>
<feature type="compositionally biased region" description="Polar residues" evidence="4">
    <location>
        <begin position="392"/>
        <end position="406"/>
    </location>
</feature>
<comment type="similarity">
    <text evidence="1">Belongs to the IUNH family.</text>
</comment>
<feature type="compositionally biased region" description="Basic and acidic residues" evidence="4">
    <location>
        <begin position="441"/>
        <end position="460"/>
    </location>
</feature>
<feature type="region of interest" description="Disordered" evidence="4">
    <location>
        <begin position="276"/>
        <end position="518"/>
    </location>
</feature>
<dbReference type="Proteomes" id="UP000315783">
    <property type="component" value="Unassembled WGS sequence"/>
</dbReference>
<feature type="domain" description="Inosine/uridine-preferring nucleoside hydrolase" evidence="5">
    <location>
        <begin position="529"/>
        <end position="878"/>
    </location>
</feature>
<feature type="domain" description="RED-like N-terminal" evidence="6">
    <location>
        <begin position="85"/>
        <end position="204"/>
    </location>
</feature>
<accession>A0A545W257</accession>
<evidence type="ECO:0000313" key="8">
    <source>
        <dbReference type="Proteomes" id="UP000315783"/>
    </source>
</evidence>
<dbReference type="Gene3D" id="3.90.245.10">
    <property type="entry name" value="Ribonucleoside hydrolase-like"/>
    <property type="match status" value="1"/>
</dbReference>
<dbReference type="PANTHER" id="PTHR12304">
    <property type="entry name" value="INOSINE-URIDINE PREFERRING NUCLEOSIDE HYDROLASE"/>
    <property type="match status" value="1"/>
</dbReference>
<feature type="compositionally biased region" description="Basic and acidic residues" evidence="4">
    <location>
        <begin position="354"/>
        <end position="366"/>
    </location>
</feature>
<feature type="compositionally biased region" description="Polar residues" evidence="4">
    <location>
        <begin position="64"/>
        <end position="74"/>
    </location>
</feature>
<evidence type="ECO:0000259" key="6">
    <source>
        <dbReference type="Pfam" id="PF07808"/>
    </source>
</evidence>
<dbReference type="EMBL" id="SPUK01000005">
    <property type="protein sequence ID" value="TQV96814.1"/>
    <property type="molecule type" value="Genomic_DNA"/>
</dbReference>
<dbReference type="GO" id="GO:0006152">
    <property type="term" value="P:purine nucleoside catabolic process"/>
    <property type="evidence" value="ECO:0007669"/>
    <property type="project" value="TreeGrafter"/>
</dbReference>
<dbReference type="InterPro" id="IPR001910">
    <property type="entry name" value="Inosine/uridine_hydrolase_dom"/>
</dbReference>
<dbReference type="AlphaFoldDB" id="A0A545W257"/>
<dbReference type="PANTHER" id="PTHR12304:SF4">
    <property type="entry name" value="URIDINE NUCLEOSIDASE"/>
    <property type="match status" value="1"/>
</dbReference>
<dbReference type="OrthoDB" id="432381at2759"/>
<comment type="caution">
    <text evidence="7">The sequence shown here is derived from an EMBL/GenBank/DDBJ whole genome shotgun (WGS) entry which is preliminary data.</text>
</comment>
<keyword evidence="8" id="KW-1185">Reference proteome</keyword>
<feature type="compositionally biased region" description="Acidic residues" evidence="4">
    <location>
        <begin position="324"/>
        <end position="340"/>
    </location>
</feature>
<protein>
    <submittedName>
        <fullName evidence="7">RED-like protein</fullName>
    </submittedName>
</protein>
<evidence type="ECO:0000256" key="2">
    <source>
        <dbReference type="ARBA" id="ARBA00022801"/>
    </source>
</evidence>
<keyword evidence="3" id="KW-0326">Glycosidase</keyword>
<feature type="compositionally biased region" description="Basic and acidic residues" evidence="4">
    <location>
        <begin position="92"/>
        <end position="106"/>
    </location>
</feature>
<evidence type="ECO:0000313" key="7">
    <source>
        <dbReference type="EMBL" id="TQV96814.1"/>
    </source>
</evidence>
<dbReference type="InterPro" id="IPR023186">
    <property type="entry name" value="IUNH"/>
</dbReference>
<sequence>MNNEQFRKLISANSAKSSQAKDGSPNHETGSRGSSSLGSRQRANIPMTPRAVGNVQADFAKQMAQRNQQANPTKSFKAAVPRGVKMAAGYTDRSKERDLEDSKAADDRAERLKALEESLKNEEIDNETYERLRFEIAGGDLESTHLVKGLDFKLLERVRRGEDVYSGKKTDDVTQEEDVDVDDAFDALENQEVQAIEKEKAEKKKGQLSTVALAPGKKRTRDQILAEFKAARAAAKIQAEPALGDRFRKIGAKQQPGTRIERDRKGREVMIIVDADGHEKRKVRKSQVGDGATDADSGLLMPDKDAKPLGMEVPEQYRNKEPVVEDEDVDIFDDVGDDYDPLAGMDAPDSDSDSDGKDTKAKDKAESSTGPGSMAPPPPPPPKSHINYFKGSKTSLLSEQENQAPSMSDPAMVAAIKRAAALRPLDKGGEEEGDSASDDEAAQKAKADEARRKKLLQNEDRDAEDMDMGFGTSRYEDEEDFDDRDIKLSAWGDEGDGEEGGGGGRGGKKRKRNRKRKGDVNNAADVLRDVFAILLAAYHPRLKLLGISSVFGNAPVENTTQNAASVLTAIGKQHEIPLHVGLGKALERPAIHAPDIHGESGLDGTDLLPTPDVAPSAVPAIDAMAAALRAQAPGTAWLVATGSLTNVAALLRAHPDLAAHLKGLSLMGGSFGDNFSGAPLGRVGGRERIGNITPFAEFNIIIDPEAAAEVFGNPVLARKTTVVPLDLSHQVLATASVREMLLHGRQGGAKVAAATAAGDADKGKTTLRTMLVELLYFFSKTYADVFGITEGPPLHDPLAVAAVLTGTPDEITFHDWDTERSAGPRYDERFDVSVVTAGVFEDAQDGKAETGRTVGTLLPRGEPGVRVPRSMDVAKFWDVIEDCVERADAANAANGRT</sequence>
<feature type="compositionally biased region" description="Pro residues" evidence="4">
    <location>
        <begin position="374"/>
        <end position="383"/>
    </location>
</feature>